<keyword evidence="3" id="KW-0804">Transcription</keyword>
<dbReference type="PROSITE" id="PS00041">
    <property type="entry name" value="HTH_ARAC_FAMILY_1"/>
    <property type="match status" value="1"/>
</dbReference>
<organism evidence="6 7">
    <name type="scientific">Paenibacillus thalictri</name>
    <dbReference type="NCBI Taxonomy" id="2527873"/>
    <lineage>
        <taxon>Bacteria</taxon>
        <taxon>Bacillati</taxon>
        <taxon>Bacillota</taxon>
        <taxon>Bacilli</taxon>
        <taxon>Bacillales</taxon>
        <taxon>Paenibacillaceae</taxon>
        <taxon>Paenibacillus</taxon>
    </lineage>
</organism>
<evidence type="ECO:0000259" key="5">
    <source>
        <dbReference type="PROSITE" id="PS01124"/>
    </source>
</evidence>
<dbReference type="SUPFAM" id="SSF46689">
    <property type="entry name" value="Homeodomain-like"/>
    <property type="match status" value="1"/>
</dbReference>
<feature type="transmembrane region" description="Helical" evidence="4">
    <location>
        <begin position="6"/>
        <end position="30"/>
    </location>
</feature>
<gene>
    <name evidence="6" type="ORF">EYB31_03430</name>
</gene>
<dbReference type="SMART" id="SM00342">
    <property type="entry name" value="HTH_ARAC"/>
    <property type="match status" value="1"/>
</dbReference>
<evidence type="ECO:0000313" key="7">
    <source>
        <dbReference type="Proteomes" id="UP000293142"/>
    </source>
</evidence>
<evidence type="ECO:0000313" key="6">
    <source>
        <dbReference type="EMBL" id="TBL81158.1"/>
    </source>
</evidence>
<dbReference type="PROSITE" id="PS01124">
    <property type="entry name" value="HTH_ARAC_FAMILY_2"/>
    <property type="match status" value="1"/>
</dbReference>
<dbReference type="InterPro" id="IPR018062">
    <property type="entry name" value="HTH_AraC-typ_CS"/>
</dbReference>
<dbReference type="OrthoDB" id="1877256at2"/>
<reference evidence="6 7" key="1">
    <citation type="submission" date="2019-02" db="EMBL/GenBank/DDBJ databases">
        <title>Paenibacillus sp. nov., isolated from surface-sterilized tissue of Thalictrum simplex L.</title>
        <authorList>
            <person name="Tuo L."/>
        </authorList>
    </citation>
    <scope>NUCLEOTIDE SEQUENCE [LARGE SCALE GENOMIC DNA]</scope>
    <source>
        <strain evidence="6 7">N2SHLJ1</strain>
    </source>
</reference>
<sequence>MKNSLFYRILLSYTPIFFVIISVLIVIFYVKINHESQNQINRTNELLAQHISRNIDSSLQLTEYVILNELLTDEKIKLFYDAKQEIEPFLAYQISRKLSDMSNMFPYLNDVYVYNKTTNEVITKNTVFEKSQFLDRPFIESVLNRPSPYRWSAPRAYKEFQDVNATSVVTIAQKVPLSLKDQGIIVANVRTSNIIHMIEEATDSKISHVQLLDADNRPFSDQNTAFLSADSVHKEKSAYTGWVTATGLKDTATMHFLSIFSDVWTIIGMITIVIGIGWLTYVTHRNYKPVQTIIEKIDSYSLQLNKKAAHKKGPQEFNFIMSALDKLIEQSNNYEKQHKEDLIYRRKLFFRELVDGTRAVSETYWRSEMEQLELPSDYFSLTVVIVELDKYAEYIKTYSHRDQQLFKYVLNNVIGEISAEAPVYVWSEWREANQLCSICIMKDQRRETQDLLYGIYNALRAWVEENLQFTVSVGIGSEVNNASELTGSFEKAHEALAYKSSLGSNRIIGHWDIQTAPKEDMYPFMQMTKALTQQFKLGEDWQSRLAEIFARMKENLISKDEVQNILSYLVFHVQKELQKLEETSPGLDLAGTIAAINECIEKMDTVAEIEGPLTALFEQLSMRISSWRDDQSNYSLIVKIKEYITLHHANKELSLQHLSDEFGLSPRYVSKLFKDTFGEKFVDYLTAVRMEQAKLLLLQSSSSVQDIADKVGYANAISFIRTFKRIVGQTPGEFRKADSQE</sequence>
<dbReference type="PANTHER" id="PTHR43280">
    <property type="entry name" value="ARAC-FAMILY TRANSCRIPTIONAL REGULATOR"/>
    <property type="match status" value="1"/>
</dbReference>
<proteinExistence type="predicted"/>
<dbReference type="PANTHER" id="PTHR43280:SF28">
    <property type="entry name" value="HTH-TYPE TRANSCRIPTIONAL ACTIVATOR RHAS"/>
    <property type="match status" value="1"/>
</dbReference>
<dbReference type="Proteomes" id="UP000293142">
    <property type="component" value="Unassembled WGS sequence"/>
</dbReference>
<dbReference type="InterPro" id="IPR018060">
    <property type="entry name" value="HTH_AraC"/>
</dbReference>
<dbReference type="Pfam" id="PF12833">
    <property type="entry name" value="HTH_18"/>
    <property type="match status" value="1"/>
</dbReference>
<dbReference type="RefSeq" id="WP_131011869.1">
    <property type="nucleotide sequence ID" value="NZ_SIRE01000003.1"/>
</dbReference>
<dbReference type="GO" id="GO:0003700">
    <property type="term" value="F:DNA-binding transcription factor activity"/>
    <property type="evidence" value="ECO:0007669"/>
    <property type="project" value="InterPro"/>
</dbReference>
<dbReference type="PRINTS" id="PR00032">
    <property type="entry name" value="HTHARAC"/>
</dbReference>
<keyword evidence="2" id="KW-0238">DNA-binding</keyword>
<name>A0A4Q9DZ15_9BACL</name>
<keyword evidence="4" id="KW-0472">Membrane</keyword>
<dbReference type="GO" id="GO:0043565">
    <property type="term" value="F:sequence-specific DNA binding"/>
    <property type="evidence" value="ECO:0007669"/>
    <property type="project" value="InterPro"/>
</dbReference>
<dbReference type="EMBL" id="SIRE01000003">
    <property type="protein sequence ID" value="TBL81158.1"/>
    <property type="molecule type" value="Genomic_DNA"/>
</dbReference>
<accession>A0A4Q9DZ15</accession>
<dbReference type="Gene3D" id="1.10.10.60">
    <property type="entry name" value="Homeodomain-like"/>
    <property type="match status" value="2"/>
</dbReference>
<evidence type="ECO:0000256" key="1">
    <source>
        <dbReference type="ARBA" id="ARBA00023015"/>
    </source>
</evidence>
<evidence type="ECO:0000256" key="2">
    <source>
        <dbReference type="ARBA" id="ARBA00023125"/>
    </source>
</evidence>
<keyword evidence="4" id="KW-1133">Transmembrane helix</keyword>
<protein>
    <submittedName>
        <fullName evidence="6">AraC family transcriptional regulator</fullName>
    </submittedName>
</protein>
<dbReference type="InterPro" id="IPR009057">
    <property type="entry name" value="Homeodomain-like_sf"/>
</dbReference>
<feature type="transmembrane region" description="Helical" evidence="4">
    <location>
        <begin position="263"/>
        <end position="281"/>
    </location>
</feature>
<keyword evidence="1" id="KW-0805">Transcription regulation</keyword>
<keyword evidence="4" id="KW-0812">Transmembrane</keyword>
<evidence type="ECO:0000256" key="3">
    <source>
        <dbReference type="ARBA" id="ARBA00023163"/>
    </source>
</evidence>
<dbReference type="AlphaFoldDB" id="A0A4Q9DZ15"/>
<comment type="caution">
    <text evidence="6">The sequence shown here is derived from an EMBL/GenBank/DDBJ whole genome shotgun (WGS) entry which is preliminary data.</text>
</comment>
<evidence type="ECO:0000256" key="4">
    <source>
        <dbReference type="SAM" id="Phobius"/>
    </source>
</evidence>
<dbReference type="InterPro" id="IPR020449">
    <property type="entry name" value="Tscrpt_reg_AraC-type_HTH"/>
</dbReference>
<feature type="domain" description="HTH araC/xylS-type" evidence="5">
    <location>
        <begin position="638"/>
        <end position="737"/>
    </location>
</feature>
<keyword evidence="7" id="KW-1185">Reference proteome</keyword>